<evidence type="ECO:0000256" key="2">
    <source>
        <dbReference type="SAM" id="SignalP"/>
    </source>
</evidence>
<evidence type="ECO:0000313" key="3">
    <source>
        <dbReference type="EMBL" id="JAP13412.1"/>
    </source>
</evidence>
<protein>
    <submittedName>
        <fullName evidence="3">Putative ovule protein</fullName>
    </submittedName>
</protein>
<keyword evidence="1" id="KW-1133">Transmembrane helix</keyword>
<feature type="non-terminal residue" evidence="3">
    <location>
        <position position="72"/>
    </location>
</feature>
<proteinExistence type="predicted"/>
<feature type="transmembrane region" description="Helical" evidence="1">
    <location>
        <begin position="12"/>
        <end position="33"/>
    </location>
</feature>
<feature type="signal peptide" evidence="2">
    <location>
        <begin position="1"/>
        <end position="22"/>
    </location>
</feature>
<keyword evidence="2" id="KW-0732">Signal</keyword>
<keyword evidence="1" id="KW-0812">Transmembrane</keyword>
<name>A0A0V0GZ73_SOLCH</name>
<organism evidence="3">
    <name type="scientific">Solanum chacoense</name>
    <name type="common">Chaco potato</name>
    <dbReference type="NCBI Taxonomy" id="4108"/>
    <lineage>
        <taxon>Eukaryota</taxon>
        <taxon>Viridiplantae</taxon>
        <taxon>Streptophyta</taxon>
        <taxon>Embryophyta</taxon>
        <taxon>Tracheophyta</taxon>
        <taxon>Spermatophyta</taxon>
        <taxon>Magnoliopsida</taxon>
        <taxon>eudicotyledons</taxon>
        <taxon>Gunneridae</taxon>
        <taxon>Pentapetalae</taxon>
        <taxon>asterids</taxon>
        <taxon>lamiids</taxon>
        <taxon>Solanales</taxon>
        <taxon>Solanaceae</taxon>
        <taxon>Solanoideae</taxon>
        <taxon>Solaneae</taxon>
        <taxon>Solanum</taxon>
    </lineage>
</organism>
<keyword evidence="1" id="KW-0472">Membrane</keyword>
<feature type="chain" id="PRO_5006865588" evidence="2">
    <location>
        <begin position="23"/>
        <end position="72"/>
    </location>
</feature>
<dbReference type="AlphaFoldDB" id="A0A0V0GZ73"/>
<reference evidence="3" key="1">
    <citation type="submission" date="2015-12" db="EMBL/GenBank/DDBJ databases">
        <title>Gene expression during late stages of embryo sac development: a critical building block for successful pollen-pistil interactions.</title>
        <authorList>
            <person name="Liu Y."/>
            <person name="Joly V."/>
            <person name="Sabar M."/>
            <person name="Matton D.P."/>
        </authorList>
    </citation>
    <scope>NUCLEOTIDE SEQUENCE</scope>
</reference>
<evidence type="ECO:0000256" key="1">
    <source>
        <dbReference type="SAM" id="Phobius"/>
    </source>
</evidence>
<accession>A0A0V0GZ73</accession>
<dbReference type="EMBL" id="GEDG01028089">
    <property type="protein sequence ID" value="JAP13412.1"/>
    <property type="molecule type" value="Transcribed_RNA"/>
</dbReference>
<sequence>MFSSCHLCSVLFYGIVETGSWCLSFCTSFLMGFSCNLKGSFGMRDKDSFYPPAWLGVLIRPRIIYPTIYTTM</sequence>